<dbReference type="SMART" id="SM01230">
    <property type="entry name" value="Gln-synt_C"/>
    <property type="match status" value="1"/>
</dbReference>
<name>A0A8H5ATI7_9AGAR</name>
<dbReference type="InterPro" id="IPR008146">
    <property type="entry name" value="Gln_synth_cat_dom"/>
</dbReference>
<keyword evidence="7" id="KW-1185">Reference proteome</keyword>
<dbReference type="InterPro" id="IPR036651">
    <property type="entry name" value="Gln_synt_N_sf"/>
</dbReference>
<proteinExistence type="inferred from homology"/>
<evidence type="ECO:0000256" key="1">
    <source>
        <dbReference type="ARBA" id="ARBA00021364"/>
    </source>
</evidence>
<organism evidence="6 7">
    <name type="scientific">Psilocybe cf. subviscida</name>
    <dbReference type="NCBI Taxonomy" id="2480587"/>
    <lineage>
        <taxon>Eukaryota</taxon>
        <taxon>Fungi</taxon>
        <taxon>Dikarya</taxon>
        <taxon>Basidiomycota</taxon>
        <taxon>Agaricomycotina</taxon>
        <taxon>Agaricomycetes</taxon>
        <taxon>Agaricomycetidae</taxon>
        <taxon>Agaricales</taxon>
        <taxon>Agaricineae</taxon>
        <taxon>Strophariaceae</taxon>
        <taxon>Psilocybe</taxon>
    </lineage>
</organism>
<dbReference type="Gene3D" id="3.30.590.10">
    <property type="entry name" value="Glutamine synthetase/guanido kinase, catalytic domain"/>
    <property type="match status" value="1"/>
</dbReference>
<evidence type="ECO:0000256" key="4">
    <source>
        <dbReference type="RuleBase" id="RU000384"/>
    </source>
</evidence>
<dbReference type="PANTHER" id="PTHR43785">
    <property type="entry name" value="GAMMA-GLUTAMYLPUTRESCINE SYNTHETASE"/>
    <property type="match status" value="1"/>
</dbReference>
<keyword evidence="2" id="KW-0436">Ligase</keyword>
<gene>
    <name evidence="6" type="ORF">D9619_007952</name>
</gene>
<evidence type="ECO:0000256" key="3">
    <source>
        <dbReference type="PROSITE-ProRule" id="PRU01331"/>
    </source>
</evidence>
<dbReference type="EMBL" id="JAACJJ010000057">
    <property type="protein sequence ID" value="KAF5310659.1"/>
    <property type="molecule type" value="Genomic_DNA"/>
</dbReference>
<dbReference type="PROSITE" id="PS51987">
    <property type="entry name" value="GS_CATALYTIC"/>
    <property type="match status" value="1"/>
</dbReference>
<comment type="similarity">
    <text evidence="3 4">Belongs to the glutamine synthetase family.</text>
</comment>
<dbReference type="AlphaFoldDB" id="A0A8H5ATI7"/>
<sequence length="548" mass="60382">MLGHAGYGPESDGISDPLDRLMPAHDLNLQVYVKHYTRTKEISICAGAMQETLYKRPFLEPELAFAHFLRHQRLTMKPNFELGVHYTPDSKSTTIRLVDLTSARVQFVRITWTDLANVVRFRVVPLAYFQKMVESSRPGVTMGIACLGILNCRMADGFSAVGEVFLSLDLTSIRFCPYAPKQVIVMGFLQHKHPVSGPNGELAFQPALCARSALKRVVQRARTEYAAEFLVGFESEFNLLESTSPIVPASVHEYSASNALRAGQKCTIVMDEIAHAIIASGIELQLYHAEAAPGQFEVVTGPMPPLEAADALVLTREIIYNIAAKHGLHATFAPRIFESIGTAAHAHISVHSTRKEEKKVSEQLSRTEELFLAGLMGHLPSVCALTLPTTASYRRVGDGFWSGGTYVCWGTENRECPVRLTNAKSTSSRRFEMRFIDGTANPYLALAGILGAGAAGLRDKKGLDVKDCSGETPAAQMSEEERAAHGISLRMSRTWEEGRANFDASQEMGLVFGDEFKAAFLSVGKLVKERLEEGINEDARKRLLVELY</sequence>
<evidence type="ECO:0000259" key="5">
    <source>
        <dbReference type="PROSITE" id="PS51987"/>
    </source>
</evidence>
<dbReference type="InterPro" id="IPR014746">
    <property type="entry name" value="Gln_synth/guanido_kin_cat_dom"/>
</dbReference>
<evidence type="ECO:0000313" key="7">
    <source>
        <dbReference type="Proteomes" id="UP000567179"/>
    </source>
</evidence>
<accession>A0A8H5ATI7</accession>
<dbReference type="Pfam" id="PF00120">
    <property type="entry name" value="Gln-synt_C"/>
    <property type="match status" value="1"/>
</dbReference>
<dbReference type="GO" id="GO:0004356">
    <property type="term" value="F:glutamine synthetase activity"/>
    <property type="evidence" value="ECO:0007669"/>
    <property type="project" value="InterPro"/>
</dbReference>
<feature type="domain" description="GS catalytic" evidence="5">
    <location>
        <begin position="210"/>
        <end position="548"/>
    </location>
</feature>
<dbReference type="OrthoDB" id="3364440at2759"/>
<dbReference type="Proteomes" id="UP000567179">
    <property type="component" value="Unassembled WGS sequence"/>
</dbReference>
<dbReference type="PANTHER" id="PTHR43785:SF2">
    <property type="entry name" value="TYPE-1 GLUTAMINE SYNTHETASE 1"/>
    <property type="match status" value="1"/>
</dbReference>
<comment type="caution">
    <text evidence="6">The sequence shown here is derived from an EMBL/GenBank/DDBJ whole genome shotgun (WGS) entry which is preliminary data.</text>
</comment>
<dbReference type="SUPFAM" id="SSF55931">
    <property type="entry name" value="Glutamine synthetase/guanido kinase"/>
    <property type="match status" value="1"/>
</dbReference>
<dbReference type="Gene3D" id="3.10.20.70">
    <property type="entry name" value="Glutamine synthetase, N-terminal domain"/>
    <property type="match status" value="1"/>
</dbReference>
<evidence type="ECO:0000256" key="2">
    <source>
        <dbReference type="ARBA" id="ARBA00022598"/>
    </source>
</evidence>
<dbReference type="GO" id="GO:0006542">
    <property type="term" value="P:glutamine biosynthetic process"/>
    <property type="evidence" value="ECO:0007669"/>
    <property type="project" value="InterPro"/>
</dbReference>
<protein>
    <recommendedName>
        <fullName evidence="1">Glutamine synthetase</fullName>
    </recommendedName>
</protein>
<evidence type="ECO:0000313" key="6">
    <source>
        <dbReference type="EMBL" id="KAF5310659.1"/>
    </source>
</evidence>
<reference evidence="6 7" key="1">
    <citation type="journal article" date="2020" name="ISME J.">
        <title>Uncovering the hidden diversity of litter-decomposition mechanisms in mushroom-forming fungi.</title>
        <authorList>
            <person name="Floudas D."/>
            <person name="Bentzer J."/>
            <person name="Ahren D."/>
            <person name="Johansson T."/>
            <person name="Persson P."/>
            <person name="Tunlid A."/>
        </authorList>
    </citation>
    <scope>NUCLEOTIDE SEQUENCE [LARGE SCALE GENOMIC DNA]</scope>
    <source>
        <strain evidence="6 7">CBS 101986</strain>
    </source>
</reference>